<evidence type="ECO:0000313" key="4">
    <source>
        <dbReference type="EMBL" id="MBM0231853.1"/>
    </source>
</evidence>
<dbReference type="InterPro" id="IPR052900">
    <property type="entry name" value="Phospholipid_Metab_Enz"/>
</dbReference>
<accession>A0ABS1XRG9</accession>
<organism evidence="4 5">
    <name type="scientific">Micromonospora parastrephiae</name>
    <dbReference type="NCBI Taxonomy" id="2806101"/>
    <lineage>
        <taxon>Bacteria</taxon>
        <taxon>Bacillati</taxon>
        <taxon>Actinomycetota</taxon>
        <taxon>Actinomycetes</taxon>
        <taxon>Micromonosporales</taxon>
        <taxon>Micromonosporaceae</taxon>
        <taxon>Micromonospora</taxon>
    </lineage>
</organism>
<name>A0ABS1XRG9_9ACTN</name>
<feature type="domain" description="Phospholipase D N-terminal" evidence="3">
    <location>
        <begin position="51"/>
        <end position="149"/>
    </location>
</feature>
<dbReference type="Gene3D" id="3.60.21.70">
    <property type="entry name" value="PhoD-like phosphatase"/>
    <property type="match status" value="1"/>
</dbReference>
<dbReference type="EMBL" id="JAEVHM010000025">
    <property type="protein sequence ID" value="MBM0231853.1"/>
    <property type="molecule type" value="Genomic_DNA"/>
</dbReference>
<keyword evidence="5" id="KW-1185">Reference proteome</keyword>
<protein>
    <submittedName>
        <fullName evidence="4">Alkaline phosphatase D family protein</fullName>
    </submittedName>
</protein>
<dbReference type="Pfam" id="PF16655">
    <property type="entry name" value="PhoD_N"/>
    <property type="match status" value="1"/>
</dbReference>
<sequence>MSQSPLTLPRRHFLALGGVAAGAAMLGAEPASASSDVPDDRITLPGYAFTLGVASGDPSPDGVVLWTRLAPDPLALDGLGGMPERAVSVRWEVAEDEKFRRIVRRGVERATAAWAHSVHAEVHGLRPDRVYWYRFRVAGQVSPVGRTRTAPRPGTALRSFTFAFASCQAYTDGYFTAYEHMAREDLDLVVHLGDYIYEGGGAGTIGRAHLPAAETFSLTDYRIRYSQYKLDPALQAAHRAAPWVVAPDDHDVENNWAGDHSQPDTEPDQDPAVFRLRRAAAYQAYYENLPLRRSSMPRGPEMQVYRRLTFGDLLQLDVLDTRRFRDQQLTDQSLRWDPNRQMLGAQQEAWLLAGLGASTARWNVLGNQVFAMEADHTDGAPETFGMDTWDGYAAARQRLFDGLAQRNVDNFLVITGDAHRSVAADLKLDFSDPASRTIGTEFLGTAISSGGNGQDMDALGVTWLAENPHMKFHNSQRGYQVCHLGRQEMRTDYRVVPFVNAPGALITTRASVHVQNGRPGVAHVTSAPPDAGV</sequence>
<dbReference type="Proteomes" id="UP000601027">
    <property type="component" value="Unassembled WGS sequence"/>
</dbReference>
<proteinExistence type="predicted"/>
<feature type="chain" id="PRO_5046070544" evidence="1">
    <location>
        <begin position="34"/>
        <end position="533"/>
    </location>
</feature>
<evidence type="ECO:0000259" key="3">
    <source>
        <dbReference type="Pfam" id="PF16655"/>
    </source>
</evidence>
<evidence type="ECO:0000313" key="5">
    <source>
        <dbReference type="Proteomes" id="UP000601027"/>
    </source>
</evidence>
<evidence type="ECO:0000256" key="1">
    <source>
        <dbReference type="SAM" id="SignalP"/>
    </source>
</evidence>
<evidence type="ECO:0000259" key="2">
    <source>
        <dbReference type="Pfam" id="PF09423"/>
    </source>
</evidence>
<feature type="domain" description="PhoD-like phosphatase metallophosphatase" evidence="2">
    <location>
        <begin position="162"/>
        <end position="493"/>
    </location>
</feature>
<dbReference type="PANTHER" id="PTHR43606">
    <property type="entry name" value="PHOSPHATASE, PUTATIVE (AFU_ORTHOLOGUE AFUA_6G08710)-RELATED"/>
    <property type="match status" value="1"/>
</dbReference>
<dbReference type="SUPFAM" id="SSF56300">
    <property type="entry name" value="Metallo-dependent phosphatases"/>
    <property type="match status" value="1"/>
</dbReference>
<feature type="signal peptide" evidence="1">
    <location>
        <begin position="1"/>
        <end position="33"/>
    </location>
</feature>
<dbReference type="Gene3D" id="2.60.40.380">
    <property type="entry name" value="Purple acid phosphatase-like, N-terminal"/>
    <property type="match status" value="1"/>
</dbReference>
<dbReference type="PANTHER" id="PTHR43606:SF2">
    <property type="entry name" value="ALKALINE PHOSPHATASE FAMILY PROTEIN (AFU_ORTHOLOGUE AFUA_5G03860)"/>
    <property type="match status" value="1"/>
</dbReference>
<dbReference type="CDD" id="cd07389">
    <property type="entry name" value="MPP_PhoD"/>
    <property type="match status" value="1"/>
</dbReference>
<dbReference type="RefSeq" id="WP_203174306.1">
    <property type="nucleotide sequence ID" value="NZ_JAEVHM010000025.1"/>
</dbReference>
<dbReference type="InterPro" id="IPR038607">
    <property type="entry name" value="PhoD-like_sf"/>
</dbReference>
<dbReference type="InterPro" id="IPR018946">
    <property type="entry name" value="PhoD-like_MPP"/>
</dbReference>
<dbReference type="InterPro" id="IPR032093">
    <property type="entry name" value="PhoD_N"/>
</dbReference>
<dbReference type="InterPro" id="IPR029052">
    <property type="entry name" value="Metallo-depent_PP-like"/>
</dbReference>
<dbReference type="PROSITE" id="PS51318">
    <property type="entry name" value="TAT"/>
    <property type="match status" value="1"/>
</dbReference>
<gene>
    <name evidence="4" type="ORF">JNW91_08285</name>
</gene>
<keyword evidence="1" id="KW-0732">Signal</keyword>
<dbReference type="InterPro" id="IPR006311">
    <property type="entry name" value="TAT_signal"/>
</dbReference>
<comment type="caution">
    <text evidence="4">The sequence shown here is derived from an EMBL/GenBank/DDBJ whole genome shotgun (WGS) entry which is preliminary data.</text>
</comment>
<reference evidence="4 5" key="1">
    <citation type="submission" date="2021-01" db="EMBL/GenBank/DDBJ databases">
        <title>Draft genome sequence of Micromonospora sp. strain STR1_7.</title>
        <authorList>
            <person name="Karlyshev A."/>
            <person name="Jawad R."/>
        </authorList>
    </citation>
    <scope>NUCLEOTIDE SEQUENCE [LARGE SCALE GENOMIC DNA]</scope>
    <source>
        <strain evidence="4 5">STR1-7</strain>
    </source>
</reference>
<dbReference type="Pfam" id="PF09423">
    <property type="entry name" value="PhoD"/>
    <property type="match status" value="1"/>
</dbReference>